<keyword evidence="2" id="KW-1185">Reference proteome</keyword>
<organism evidence="1 2">
    <name type="scientific">Bauhinia variegata</name>
    <name type="common">Purple orchid tree</name>
    <name type="synonym">Phanera variegata</name>
    <dbReference type="NCBI Taxonomy" id="167791"/>
    <lineage>
        <taxon>Eukaryota</taxon>
        <taxon>Viridiplantae</taxon>
        <taxon>Streptophyta</taxon>
        <taxon>Embryophyta</taxon>
        <taxon>Tracheophyta</taxon>
        <taxon>Spermatophyta</taxon>
        <taxon>Magnoliopsida</taxon>
        <taxon>eudicotyledons</taxon>
        <taxon>Gunneridae</taxon>
        <taxon>Pentapetalae</taxon>
        <taxon>rosids</taxon>
        <taxon>fabids</taxon>
        <taxon>Fabales</taxon>
        <taxon>Fabaceae</taxon>
        <taxon>Cercidoideae</taxon>
        <taxon>Cercideae</taxon>
        <taxon>Bauhiniinae</taxon>
        <taxon>Bauhinia</taxon>
    </lineage>
</organism>
<dbReference type="EMBL" id="CM039437">
    <property type="protein sequence ID" value="KAI4306799.1"/>
    <property type="molecule type" value="Genomic_DNA"/>
</dbReference>
<accession>A0ACB9LAQ0</accession>
<evidence type="ECO:0000313" key="1">
    <source>
        <dbReference type="EMBL" id="KAI4306799.1"/>
    </source>
</evidence>
<name>A0ACB9LAQ0_BAUVA</name>
<evidence type="ECO:0000313" key="2">
    <source>
        <dbReference type="Proteomes" id="UP000828941"/>
    </source>
</evidence>
<protein>
    <submittedName>
        <fullName evidence="1">Uncharacterized protein</fullName>
    </submittedName>
</protein>
<comment type="caution">
    <text evidence="1">The sequence shown here is derived from an EMBL/GenBank/DDBJ whole genome shotgun (WGS) entry which is preliminary data.</text>
</comment>
<dbReference type="Proteomes" id="UP000828941">
    <property type="component" value="Chromosome 12"/>
</dbReference>
<sequence length="467" mass="51863">MPSSTPTLVSKCTVFPDQKSSVPDLKLSVSDLPMLSCHYIQKGCLFSTLPSISFHSLIPLLKSALSRTLSLFPPLAGRLTTDSDGYVYITCNDAGVDFLHVNAAGICILDLLVPGDVPHYFKEFFTFDRKVSYTGHFSPILAVQVTELSDGVFIGCSVNHAVTDGTSFWNFFNTFAEVCRGAKNISKVPDFRRNSILISKAVLRMPEGGPQVTFNADEQFRERIFSFSREAIQKLKARTNNRKWDLNSGVNAAELMGKQSNDPYESWRKTAISKRQVTETVEISSFQSLCALLWRAVTRARKLPSSKMTTFRMAVNCRHRLEPKLDPYYFGNAIQSIPTFASAGDVLSRDLHWCAEQLNGNVKAHNDATVRRFVEDWESNPRCFPLGNSDGASITMGSSPRFPMYDNDFGWGRPLAVRSGWANKFDGKISAFPGRDGSGTVDLEVILAPETMAGLESDPEFMLYASS</sequence>
<reference evidence="1 2" key="1">
    <citation type="journal article" date="2022" name="DNA Res.">
        <title>Chromosomal-level genome assembly of the orchid tree Bauhinia variegata (Leguminosae; Cercidoideae) supports the allotetraploid origin hypothesis of Bauhinia.</title>
        <authorList>
            <person name="Zhong Y."/>
            <person name="Chen Y."/>
            <person name="Zheng D."/>
            <person name="Pang J."/>
            <person name="Liu Y."/>
            <person name="Luo S."/>
            <person name="Meng S."/>
            <person name="Qian L."/>
            <person name="Wei D."/>
            <person name="Dai S."/>
            <person name="Zhou R."/>
        </authorList>
    </citation>
    <scope>NUCLEOTIDE SEQUENCE [LARGE SCALE GENOMIC DNA]</scope>
    <source>
        <strain evidence="1">BV-YZ2020</strain>
    </source>
</reference>
<gene>
    <name evidence="1" type="ORF">L6164_030045</name>
</gene>
<proteinExistence type="predicted"/>